<dbReference type="EMBL" id="JAWDGP010005262">
    <property type="protein sequence ID" value="KAK3758593.1"/>
    <property type="molecule type" value="Genomic_DNA"/>
</dbReference>
<sequence length="165" mass="17646">MLPQTGPGQGIDQEDGMRLFQQSSTSTGSRLACEAALRPQVCTEPQTTPTKGVGNRPKSGADCVKSVAAPNPFRSTCAAMIAVFGSQAERPLGLRSALLPGARCGKKTETRAVPGQVEWKPAVQHSACGSERCALCAGWKSSIQQQLLRKKPKERETLEDFGDLY</sequence>
<proteinExistence type="predicted"/>
<evidence type="ECO:0000313" key="1">
    <source>
        <dbReference type="EMBL" id="KAK3758593.1"/>
    </source>
</evidence>
<organism evidence="1 2">
    <name type="scientific">Elysia crispata</name>
    <name type="common">lettuce slug</name>
    <dbReference type="NCBI Taxonomy" id="231223"/>
    <lineage>
        <taxon>Eukaryota</taxon>
        <taxon>Metazoa</taxon>
        <taxon>Spiralia</taxon>
        <taxon>Lophotrochozoa</taxon>
        <taxon>Mollusca</taxon>
        <taxon>Gastropoda</taxon>
        <taxon>Heterobranchia</taxon>
        <taxon>Euthyneura</taxon>
        <taxon>Panpulmonata</taxon>
        <taxon>Sacoglossa</taxon>
        <taxon>Placobranchoidea</taxon>
        <taxon>Plakobranchidae</taxon>
        <taxon>Elysia</taxon>
    </lineage>
</organism>
<protein>
    <submittedName>
        <fullName evidence="1">Uncharacterized protein</fullName>
    </submittedName>
</protein>
<gene>
    <name evidence="1" type="ORF">RRG08_041243</name>
</gene>
<dbReference type="AlphaFoldDB" id="A0AAE1D6V6"/>
<accession>A0AAE1D6V6</accession>
<name>A0AAE1D6V6_9GAST</name>
<dbReference type="Proteomes" id="UP001283361">
    <property type="component" value="Unassembled WGS sequence"/>
</dbReference>
<keyword evidence="2" id="KW-1185">Reference proteome</keyword>
<reference evidence="1" key="1">
    <citation type="journal article" date="2023" name="G3 (Bethesda)">
        <title>A reference genome for the long-term kleptoplast-retaining sea slug Elysia crispata morphotype clarki.</title>
        <authorList>
            <person name="Eastman K.E."/>
            <person name="Pendleton A.L."/>
            <person name="Shaikh M.A."/>
            <person name="Suttiyut T."/>
            <person name="Ogas R."/>
            <person name="Tomko P."/>
            <person name="Gavelis G."/>
            <person name="Widhalm J.R."/>
            <person name="Wisecaver J.H."/>
        </authorList>
    </citation>
    <scope>NUCLEOTIDE SEQUENCE</scope>
    <source>
        <strain evidence="1">ECLA1</strain>
    </source>
</reference>
<evidence type="ECO:0000313" key="2">
    <source>
        <dbReference type="Proteomes" id="UP001283361"/>
    </source>
</evidence>
<comment type="caution">
    <text evidence="1">The sequence shown here is derived from an EMBL/GenBank/DDBJ whole genome shotgun (WGS) entry which is preliminary data.</text>
</comment>